<gene>
    <name evidence="3" type="ORF">GCM10011503_31750</name>
</gene>
<evidence type="ECO:0000259" key="2">
    <source>
        <dbReference type="Pfam" id="PF05229"/>
    </source>
</evidence>
<protein>
    <recommendedName>
        <fullName evidence="2">Spore coat protein U/FanG domain-containing protein</fullName>
    </recommendedName>
</protein>
<dbReference type="Proteomes" id="UP000628854">
    <property type="component" value="Unassembled WGS sequence"/>
</dbReference>
<evidence type="ECO:0000313" key="4">
    <source>
        <dbReference type="Proteomes" id="UP000628854"/>
    </source>
</evidence>
<organism evidence="3 4">
    <name type="scientific">Henriciella pelagia</name>
    <dbReference type="NCBI Taxonomy" id="1977912"/>
    <lineage>
        <taxon>Bacteria</taxon>
        <taxon>Pseudomonadati</taxon>
        <taxon>Pseudomonadota</taxon>
        <taxon>Alphaproteobacteria</taxon>
        <taxon>Hyphomonadales</taxon>
        <taxon>Hyphomonadaceae</taxon>
        <taxon>Henriciella</taxon>
    </lineage>
</organism>
<keyword evidence="1" id="KW-0732">Signal</keyword>
<dbReference type="InterPro" id="IPR053167">
    <property type="entry name" value="Spore_coat_component"/>
</dbReference>
<dbReference type="PANTHER" id="PTHR37089">
    <property type="entry name" value="PROTEIN U-RELATED"/>
    <property type="match status" value="1"/>
</dbReference>
<dbReference type="SMART" id="SM00972">
    <property type="entry name" value="SCPU"/>
    <property type="match status" value="1"/>
</dbReference>
<feature type="domain" description="Spore coat protein U/FanG" evidence="2">
    <location>
        <begin position="23"/>
        <end position="157"/>
    </location>
</feature>
<keyword evidence="4" id="KW-1185">Reference proteome</keyword>
<name>A0ABQ1K1X0_9PROT</name>
<dbReference type="Pfam" id="PF05229">
    <property type="entry name" value="SCPU"/>
    <property type="match status" value="1"/>
</dbReference>
<feature type="chain" id="PRO_5046297780" description="Spore coat protein U/FanG domain-containing protein" evidence="1">
    <location>
        <begin position="22"/>
        <end position="160"/>
    </location>
</feature>
<comment type="caution">
    <text evidence="3">The sequence shown here is derived from an EMBL/GenBank/DDBJ whole genome shotgun (WGS) entry which is preliminary data.</text>
</comment>
<dbReference type="RefSeq" id="WP_084394858.1">
    <property type="nucleotide sequence ID" value="NZ_BMKF01000003.1"/>
</dbReference>
<accession>A0ABQ1K1X0</accession>
<sequence length="160" mass="16428">MTRALLLATALAAAAALPAKAQLGTGTSCSVSAVPMQFAPYAPFSGLPAESATTVTVTCSGLVNLLVSYEIRLGPGGSGSIAARTLGEEGGDDALSYQIYSNSSRTMVWGDGVQGSAISGSLFLQLVATSRVHTVYGRIPESQLVNTGDYSDELVMTVIY</sequence>
<dbReference type="PANTHER" id="PTHR37089:SF3">
    <property type="entry name" value="EXPORTED PROTEIN"/>
    <property type="match status" value="1"/>
</dbReference>
<reference evidence="4" key="1">
    <citation type="journal article" date="2019" name="Int. J. Syst. Evol. Microbiol.">
        <title>The Global Catalogue of Microorganisms (GCM) 10K type strain sequencing project: providing services to taxonomists for standard genome sequencing and annotation.</title>
        <authorList>
            <consortium name="The Broad Institute Genomics Platform"/>
            <consortium name="The Broad Institute Genome Sequencing Center for Infectious Disease"/>
            <person name="Wu L."/>
            <person name="Ma J."/>
        </authorList>
    </citation>
    <scope>NUCLEOTIDE SEQUENCE [LARGE SCALE GENOMIC DNA]</scope>
    <source>
        <strain evidence="4">CGMCC 1.15928</strain>
    </source>
</reference>
<dbReference type="EMBL" id="BMKF01000003">
    <property type="protein sequence ID" value="GGB80638.1"/>
    <property type="molecule type" value="Genomic_DNA"/>
</dbReference>
<feature type="signal peptide" evidence="1">
    <location>
        <begin position="1"/>
        <end position="21"/>
    </location>
</feature>
<evidence type="ECO:0000313" key="3">
    <source>
        <dbReference type="EMBL" id="GGB80638.1"/>
    </source>
</evidence>
<evidence type="ECO:0000256" key="1">
    <source>
        <dbReference type="SAM" id="SignalP"/>
    </source>
</evidence>
<dbReference type="InterPro" id="IPR007893">
    <property type="entry name" value="Spore_coat_U/FanG"/>
</dbReference>
<proteinExistence type="predicted"/>